<evidence type="ECO:0000313" key="6">
    <source>
        <dbReference type="Proteomes" id="UP000432464"/>
    </source>
</evidence>
<dbReference type="PANTHER" id="PTHR46268">
    <property type="entry name" value="STRESS RESPONSE PROTEIN NHAX"/>
    <property type="match status" value="1"/>
</dbReference>
<dbReference type="SUPFAM" id="SSF52402">
    <property type="entry name" value="Adenine nucleotide alpha hydrolases-like"/>
    <property type="match status" value="2"/>
</dbReference>
<gene>
    <name evidence="5" type="ORF">GLP40_12960</name>
</gene>
<dbReference type="InterPro" id="IPR006016">
    <property type="entry name" value="UspA"/>
</dbReference>
<dbReference type="InterPro" id="IPR014729">
    <property type="entry name" value="Rossmann-like_a/b/a_fold"/>
</dbReference>
<evidence type="ECO:0000259" key="4">
    <source>
        <dbReference type="Pfam" id="PF00582"/>
    </source>
</evidence>
<evidence type="ECO:0000256" key="2">
    <source>
        <dbReference type="ARBA" id="ARBA00022741"/>
    </source>
</evidence>
<keyword evidence="2" id="KW-0547">Nucleotide-binding</keyword>
<protein>
    <submittedName>
        <fullName evidence="5">Universal stress protein</fullName>
    </submittedName>
</protein>
<evidence type="ECO:0000313" key="5">
    <source>
        <dbReference type="EMBL" id="MTE13678.1"/>
    </source>
</evidence>
<keyword evidence="3" id="KW-0067">ATP-binding</keyword>
<feature type="domain" description="UspA" evidence="4">
    <location>
        <begin position="160"/>
        <end position="285"/>
    </location>
</feature>
<dbReference type="Gene3D" id="3.40.50.620">
    <property type="entry name" value="HUPs"/>
    <property type="match status" value="2"/>
</dbReference>
<feature type="domain" description="UspA" evidence="4">
    <location>
        <begin position="11"/>
        <end position="150"/>
    </location>
</feature>
<dbReference type="PRINTS" id="PR01438">
    <property type="entry name" value="UNVRSLSTRESS"/>
</dbReference>
<evidence type="ECO:0000256" key="3">
    <source>
        <dbReference type="ARBA" id="ARBA00022840"/>
    </source>
</evidence>
<evidence type="ECO:0000256" key="1">
    <source>
        <dbReference type="ARBA" id="ARBA00008791"/>
    </source>
</evidence>
<dbReference type="Pfam" id="PF00582">
    <property type="entry name" value="Usp"/>
    <property type="match status" value="2"/>
</dbReference>
<proteinExistence type="inferred from homology"/>
<dbReference type="EMBL" id="WMBB01000005">
    <property type="protein sequence ID" value="MTE13678.1"/>
    <property type="molecule type" value="Genomic_DNA"/>
</dbReference>
<comment type="caution">
    <text evidence="5">The sequence shown here is derived from an EMBL/GenBank/DDBJ whole genome shotgun (WGS) entry which is preliminary data.</text>
</comment>
<dbReference type="GO" id="GO:0005524">
    <property type="term" value="F:ATP binding"/>
    <property type="evidence" value="ECO:0007669"/>
    <property type="project" value="UniProtKB-KW"/>
</dbReference>
<dbReference type="Proteomes" id="UP000432464">
    <property type="component" value="Unassembled WGS sequence"/>
</dbReference>
<reference evidence="5 6" key="1">
    <citation type="submission" date="2019-11" db="EMBL/GenBank/DDBJ databases">
        <title>Nocardia sp. nov. CT2-14 isolated from soil.</title>
        <authorList>
            <person name="Kanchanasin P."/>
            <person name="Tanasupawat S."/>
            <person name="Yuki M."/>
            <person name="Kudo T."/>
        </authorList>
    </citation>
    <scope>NUCLEOTIDE SEQUENCE [LARGE SCALE GENOMIC DNA]</scope>
    <source>
        <strain evidence="5 6">CT2-14</strain>
    </source>
</reference>
<sequence>MIMPTNDVDQPIIVGMDMSAAALRAVRWAAHDAVLRGAPLQLVCATPRLADRPLDDSPVELFHSDYRDTVQTTLEDAADLAKSSTADLGSLDVSTLIVDAEPIPVLCELAQTARYVVVGARGLTSYHRSLLGSVSTALARHALGPVVIVPEELPDASLPVVVGVDGSPLSTHAIEVAFDEASRRGVEVVAVHAWGDRTRDPVYSASDAHDLLARSLSAPIAEYPNVKVWSVVAEGRPLRQLLEESRRAQLIVIGSHGRGGFPGMTLGSTGEAVMHAADCPVAIIRPREAG</sequence>
<name>A0A6I3KXS3_9NOCA</name>
<comment type="similarity">
    <text evidence="1">Belongs to the universal stress protein A family.</text>
</comment>
<accession>A0A6I3KXS3</accession>
<dbReference type="PANTHER" id="PTHR46268:SF27">
    <property type="entry name" value="UNIVERSAL STRESS PROTEIN RV2623"/>
    <property type="match status" value="1"/>
</dbReference>
<keyword evidence="6" id="KW-1185">Reference proteome</keyword>
<dbReference type="InterPro" id="IPR006015">
    <property type="entry name" value="Universal_stress_UspA"/>
</dbReference>
<organism evidence="5 6">
    <name type="scientific">Nocardia aurantiaca</name>
    <dbReference type="NCBI Taxonomy" id="2675850"/>
    <lineage>
        <taxon>Bacteria</taxon>
        <taxon>Bacillati</taxon>
        <taxon>Actinomycetota</taxon>
        <taxon>Actinomycetes</taxon>
        <taxon>Mycobacteriales</taxon>
        <taxon>Nocardiaceae</taxon>
        <taxon>Nocardia</taxon>
    </lineage>
</organism>
<dbReference type="AlphaFoldDB" id="A0A6I3KXS3"/>